<evidence type="ECO:0000256" key="5">
    <source>
        <dbReference type="SAM" id="SignalP"/>
    </source>
</evidence>
<dbReference type="SUPFAM" id="SSF53474">
    <property type="entry name" value="alpha/beta-Hydrolases"/>
    <property type="match status" value="1"/>
</dbReference>
<feature type="compositionally biased region" description="Basic and acidic residues" evidence="3">
    <location>
        <begin position="64"/>
        <end position="75"/>
    </location>
</feature>
<feature type="region of interest" description="Disordered" evidence="3">
    <location>
        <begin position="64"/>
        <end position="88"/>
    </location>
</feature>
<comment type="similarity">
    <text evidence="1">Belongs to the type-B carboxylesterase/lipase family.</text>
</comment>
<evidence type="ECO:0000256" key="3">
    <source>
        <dbReference type="SAM" id="MobiDB-lite"/>
    </source>
</evidence>
<feature type="signal peptide" evidence="5">
    <location>
        <begin position="1"/>
        <end position="25"/>
    </location>
</feature>
<evidence type="ECO:0000313" key="7">
    <source>
        <dbReference type="Proteomes" id="UP000515135"/>
    </source>
</evidence>
<reference evidence="8" key="1">
    <citation type="submission" date="2025-08" db="UniProtKB">
        <authorList>
            <consortium name="RefSeq"/>
        </authorList>
    </citation>
    <scope>IDENTIFICATION</scope>
    <source>
        <tissue evidence="8">Gonad</tissue>
    </source>
</reference>
<proteinExistence type="inferred from homology"/>
<accession>A0A6P4ZJ98</accession>
<evidence type="ECO:0000256" key="2">
    <source>
        <dbReference type="ARBA" id="ARBA00022729"/>
    </source>
</evidence>
<dbReference type="RefSeq" id="XP_019636828.1">
    <property type="nucleotide sequence ID" value="XM_019781269.1"/>
</dbReference>
<feature type="domain" description="Carboxylesterase type B" evidence="6">
    <location>
        <begin position="29"/>
        <end position="542"/>
    </location>
</feature>
<dbReference type="Gene3D" id="3.40.50.1820">
    <property type="entry name" value="alpha/beta hydrolase"/>
    <property type="match status" value="1"/>
</dbReference>
<dbReference type="AlphaFoldDB" id="A0A6P4ZJ98"/>
<evidence type="ECO:0000256" key="1">
    <source>
        <dbReference type="ARBA" id="ARBA00005964"/>
    </source>
</evidence>
<dbReference type="KEGG" id="bbel:109479313"/>
<dbReference type="InterPro" id="IPR019819">
    <property type="entry name" value="Carboxylesterase_B_CS"/>
</dbReference>
<keyword evidence="2 5" id="KW-0732">Signal</keyword>
<dbReference type="GeneID" id="109479313"/>
<keyword evidence="4" id="KW-0812">Transmembrane</keyword>
<gene>
    <name evidence="8" type="primary">LOC109479313</name>
</gene>
<feature type="transmembrane region" description="Helical" evidence="4">
    <location>
        <begin position="585"/>
        <end position="608"/>
    </location>
</feature>
<keyword evidence="4" id="KW-1133">Transmembrane helix</keyword>
<dbReference type="InterPro" id="IPR029058">
    <property type="entry name" value="AB_hydrolase_fold"/>
</dbReference>
<feature type="chain" id="PRO_5027776925" evidence="5">
    <location>
        <begin position="26"/>
        <end position="650"/>
    </location>
</feature>
<dbReference type="PROSITE" id="PS00941">
    <property type="entry name" value="CARBOXYLESTERASE_B_2"/>
    <property type="match status" value="1"/>
</dbReference>
<name>A0A6P4ZJ98_BRABE</name>
<evidence type="ECO:0000313" key="8">
    <source>
        <dbReference type="RefSeq" id="XP_019636828.1"/>
    </source>
</evidence>
<protein>
    <submittedName>
        <fullName evidence="8">Cholinesterase 1-like</fullName>
    </submittedName>
</protein>
<keyword evidence="7" id="KW-1185">Reference proteome</keyword>
<dbReference type="PANTHER" id="PTHR43903">
    <property type="entry name" value="NEUROLIGIN"/>
    <property type="match status" value="1"/>
</dbReference>
<dbReference type="Pfam" id="PF00135">
    <property type="entry name" value="COesterase"/>
    <property type="match status" value="1"/>
</dbReference>
<dbReference type="InterPro" id="IPR051093">
    <property type="entry name" value="Neuroligin/BSAL"/>
</dbReference>
<evidence type="ECO:0000256" key="4">
    <source>
        <dbReference type="SAM" id="Phobius"/>
    </source>
</evidence>
<dbReference type="InterPro" id="IPR002018">
    <property type="entry name" value="CarbesteraseB"/>
</dbReference>
<keyword evidence="4" id="KW-0472">Membrane</keyword>
<dbReference type="Proteomes" id="UP000515135">
    <property type="component" value="Unplaced"/>
</dbReference>
<organism evidence="7 8">
    <name type="scientific">Branchiostoma belcheri</name>
    <name type="common">Amphioxus</name>
    <dbReference type="NCBI Taxonomy" id="7741"/>
    <lineage>
        <taxon>Eukaryota</taxon>
        <taxon>Metazoa</taxon>
        <taxon>Chordata</taxon>
        <taxon>Cephalochordata</taxon>
        <taxon>Leptocardii</taxon>
        <taxon>Amphioxiformes</taxon>
        <taxon>Branchiostomatidae</taxon>
        <taxon>Branchiostoma</taxon>
    </lineage>
</organism>
<evidence type="ECO:0000259" key="6">
    <source>
        <dbReference type="Pfam" id="PF00135"/>
    </source>
</evidence>
<sequence>METLLWWLCLVTAVQLTLLTGPCRAAHVVRDTAYGQVRGNVTAAAGGKQVQVYLGVPYARGPVGDRRFKPPERPETSYPVRNAYRPGPACPQPANPATDTVGDSEDCLYLNIWVPHKGSSRSVSYPVVVFVHGGDFMFGTGSAYDGSLLAATQNIVVVTINYRLGVLGFLSAGDPGLLGNYGIRDQMMALQWVKTNIGYFGGSGSDVTLFGHQTGADCAAILLLSPMAKGLFKRVILSGSSPLRPLLLRSADDMRRESYQLAVTLNCGGYDNAAGIADCLRKLKYQVFLQREADGSVPGSTLTPVLDGQADGSVPGSTLTPVLDGQVVPAFPDAMLRRLQVNGEACLLGFTGREWAPRAMPGSGPVAMDGGMSEKDFHHHMDVFLKDLSPYAPPELASLVTYQYTNWSQAGDRFTTTDNYIQAISDALFVAPAVSSAERMMALDLPSYVYQYRYPTAEGDRRTPIKDDVFLVFSAGGPLTQREQTLRLRLADLFGSFIRTGVPKWQSRPMNTFTAGRQDYLKIGREEAEMDRYPRRRQVTFWNEVFPSLLRVVDKTRRSPRPTKPTKVSRPTEEAPDITWTTKGIIIGIMVVGIFLPVMTAFFVMYVADFKQQRRNRKLLYQMSDEHRYAPPPTIQVNDKPYHLQLSEDV</sequence>
<dbReference type="OrthoDB" id="408631at2759"/>